<keyword evidence="2" id="KW-0808">Transferase</keyword>
<dbReference type="InterPro" id="IPR029063">
    <property type="entry name" value="SAM-dependent_MTases_sf"/>
</dbReference>
<protein>
    <submittedName>
        <fullName evidence="2">FkbM family methyltransferase</fullName>
    </submittedName>
</protein>
<sequence length="360" mass="39782">MKRRAEPCRALKRESRVWIFGAGLFGRAVCRALQSQGFDVAGFVETQPKATNVLGLPVQAWADLPASSRGEQLAVGIYNHFLPLDGMHALASSHGFEAPFLAHELYDQFADALGWRYWLSRREFLLANVERAAAVAERLADEESRATFARTLAFRLGQDLPFSSRLSEEPRYFNSYTLARFAEKPIAYVDCGAYDGDTFADLLALPRVKCSRAWLLEPDPANFAKLAARVAGEKVPAVCLPLAAADRYRMLSFTADEGEASRVGDGSVSVAAVALDELLPNESIGMLKLDVEGGEAMALRGARRLIERSRPVLAVSLYHNPQDLWELPELLFEMCPGYDFHVGQHQANTFDSVLYAVPKP</sequence>
<gene>
    <name evidence="2" type="ORF">H8R02_04180</name>
</gene>
<proteinExistence type="predicted"/>
<feature type="domain" description="Methyltransferase FkbM" evidence="1">
    <location>
        <begin position="190"/>
        <end position="326"/>
    </location>
</feature>
<dbReference type="GO" id="GO:0008168">
    <property type="term" value="F:methyltransferase activity"/>
    <property type="evidence" value="ECO:0007669"/>
    <property type="project" value="UniProtKB-KW"/>
</dbReference>
<dbReference type="EMBL" id="JACORU010000001">
    <property type="protein sequence ID" value="MBC5763633.1"/>
    <property type="molecule type" value="Genomic_DNA"/>
</dbReference>
<evidence type="ECO:0000259" key="1">
    <source>
        <dbReference type="Pfam" id="PF05050"/>
    </source>
</evidence>
<keyword evidence="3" id="KW-1185">Reference proteome</keyword>
<dbReference type="PANTHER" id="PTHR34203:SF15">
    <property type="entry name" value="SLL1173 PROTEIN"/>
    <property type="match status" value="1"/>
</dbReference>
<name>A0A923M663_9BURK</name>
<dbReference type="GO" id="GO:0032259">
    <property type="term" value="P:methylation"/>
    <property type="evidence" value="ECO:0007669"/>
    <property type="project" value="UniProtKB-KW"/>
</dbReference>
<dbReference type="InterPro" id="IPR052514">
    <property type="entry name" value="SAM-dependent_MTase"/>
</dbReference>
<dbReference type="Gene3D" id="3.40.50.150">
    <property type="entry name" value="Vaccinia Virus protein VP39"/>
    <property type="match status" value="1"/>
</dbReference>
<keyword evidence="2" id="KW-0489">Methyltransferase</keyword>
<comment type="caution">
    <text evidence="2">The sequence shown here is derived from an EMBL/GenBank/DDBJ whole genome shotgun (WGS) entry which is preliminary data.</text>
</comment>
<accession>A0A923M663</accession>
<dbReference type="AlphaFoldDB" id="A0A923M663"/>
<dbReference type="Gene3D" id="3.40.50.20">
    <property type="match status" value="1"/>
</dbReference>
<dbReference type="Pfam" id="PF05050">
    <property type="entry name" value="Methyltransf_21"/>
    <property type="match status" value="1"/>
</dbReference>
<dbReference type="PANTHER" id="PTHR34203">
    <property type="entry name" value="METHYLTRANSFERASE, FKBM FAMILY PROTEIN"/>
    <property type="match status" value="1"/>
</dbReference>
<organism evidence="2 3">
    <name type="scientific">Ramlibacter albus</name>
    <dbReference type="NCBI Taxonomy" id="2079448"/>
    <lineage>
        <taxon>Bacteria</taxon>
        <taxon>Pseudomonadati</taxon>
        <taxon>Pseudomonadota</taxon>
        <taxon>Betaproteobacteria</taxon>
        <taxon>Burkholderiales</taxon>
        <taxon>Comamonadaceae</taxon>
        <taxon>Ramlibacter</taxon>
    </lineage>
</organism>
<dbReference type="InterPro" id="IPR006342">
    <property type="entry name" value="FkbM_mtfrase"/>
</dbReference>
<evidence type="ECO:0000313" key="2">
    <source>
        <dbReference type="EMBL" id="MBC5763633.1"/>
    </source>
</evidence>
<dbReference type="NCBIfam" id="TIGR01444">
    <property type="entry name" value="fkbM_fam"/>
    <property type="match status" value="1"/>
</dbReference>
<evidence type="ECO:0000313" key="3">
    <source>
        <dbReference type="Proteomes" id="UP000596827"/>
    </source>
</evidence>
<reference evidence="2" key="1">
    <citation type="submission" date="2020-08" db="EMBL/GenBank/DDBJ databases">
        <title>Ramlibacter sp. GTP1 16S ribosomal RNA gene genome sequencing and assembly.</title>
        <authorList>
            <person name="Kang M."/>
        </authorList>
    </citation>
    <scope>NUCLEOTIDE SEQUENCE</scope>
    <source>
        <strain evidence="2">GTP1</strain>
    </source>
</reference>
<dbReference type="SUPFAM" id="SSF53335">
    <property type="entry name" value="S-adenosyl-L-methionine-dependent methyltransferases"/>
    <property type="match status" value="1"/>
</dbReference>
<dbReference type="Proteomes" id="UP000596827">
    <property type="component" value="Unassembled WGS sequence"/>
</dbReference>
<dbReference type="RefSeq" id="WP_187080072.1">
    <property type="nucleotide sequence ID" value="NZ_JACORU010000001.1"/>
</dbReference>